<gene>
    <name evidence="2" type="ORF">GQ43DRAFT_442622</name>
</gene>
<dbReference type="EMBL" id="ML994085">
    <property type="protein sequence ID" value="KAF2199287.1"/>
    <property type="molecule type" value="Genomic_DNA"/>
</dbReference>
<accession>A0A9P4JM25</accession>
<dbReference type="AlphaFoldDB" id="A0A9P4JM25"/>
<evidence type="ECO:0000313" key="3">
    <source>
        <dbReference type="Proteomes" id="UP000799536"/>
    </source>
</evidence>
<keyword evidence="3" id="KW-1185">Reference proteome</keyword>
<proteinExistence type="predicted"/>
<dbReference type="Proteomes" id="UP000799536">
    <property type="component" value="Unassembled WGS sequence"/>
</dbReference>
<sequence>MDLTVCDITSLCNAPLPLFIWSLGPFNYPILLLGFVLCILYGSREGTTDGSGVAPARNRFERVVESMW</sequence>
<reference evidence="2" key="1">
    <citation type="journal article" date="2020" name="Stud. Mycol.">
        <title>101 Dothideomycetes genomes: a test case for predicting lifestyles and emergence of pathogens.</title>
        <authorList>
            <person name="Haridas S."/>
            <person name="Albert R."/>
            <person name="Binder M."/>
            <person name="Bloem J."/>
            <person name="Labutti K."/>
            <person name="Salamov A."/>
            <person name="Andreopoulos B."/>
            <person name="Baker S."/>
            <person name="Barry K."/>
            <person name="Bills G."/>
            <person name="Bluhm B."/>
            <person name="Cannon C."/>
            <person name="Castanera R."/>
            <person name="Culley D."/>
            <person name="Daum C."/>
            <person name="Ezra D."/>
            <person name="Gonzalez J."/>
            <person name="Henrissat B."/>
            <person name="Kuo A."/>
            <person name="Liang C."/>
            <person name="Lipzen A."/>
            <person name="Lutzoni F."/>
            <person name="Magnuson J."/>
            <person name="Mondo S."/>
            <person name="Nolan M."/>
            <person name="Ohm R."/>
            <person name="Pangilinan J."/>
            <person name="Park H.-J."/>
            <person name="Ramirez L."/>
            <person name="Alfaro M."/>
            <person name="Sun H."/>
            <person name="Tritt A."/>
            <person name="Yoshinaga Y."/>
            <person name="Zwiers L.-H."/>
            <person name="Turgeon B."/>
            <person name="Goodwin S."/>
            <person name="Spatafora J."/>
            <person name="Crous P."/>
            <person name="Grigoriev I."/>
        </authorList>
    </citation>
    <scope>NUCLEOTIDE SEQUENCE</scope>
    <source>
        <strain evidence="2">ATCC 74209</strain>
    </source>
</reference>
<comment type="caution">
    <text evidence="2">The sequence shown here is derived from an EMBL/GenBank/DDBJ whole genome shotgun (WGS) entry which is preliminary data.</text>
</comment>
<keyword evidence="1" id="KW-1133">Transmembrane helix</keyword>
<protein>
    <submittedName>
        <fullName evidence="2">Uncharacterized protein</fullName>
    </submittedName>
</protein>
<evidence type="ECO:0000313" key="2">
    <source>
        <dbReference type="EMBL" id="KAF2199287.1"/>
    </source>
</evidence>
<evidence type="ECO:0000256" key="1">
    <source>
        <dbReference type="SAM" id="Phobius"/>
    </source>
</evidence>
<organism evidence="2 3">
    <name type="scientific">Delitschia confertaspora ATCC 74209</name>
    <dbReference type="NCBI Taxonomy" id="1513339"/>
    <lineage>
        <taxon>Eukaryota</taxon>
        <taxon>Fungi</taxon>
        <taxon>Dikarya</taxon>
        <taxon>Ascomycota</taxon>
        <taxon>Pezizomycotina</taxon>
        <taxon>Dothideomycetes</taxon>
        <taxon>Pleosporomycetidae</taxon>
        <taxon>Pleosporales</taxon>
        <taxon>Delitschiaceae</taxon>
        <taxon>Delitschia</taxon>
    </lineage>
</organism>
<keyword evidence="1" id="KW-0472">Membrane</keyword>
<feature type="transmembrane region" description="Helical" evidence="1">
    <location>
        <begin position="18"/>
        <end position="41"/>
    </location>
</feature>
<keyword evidence="1" id="KW-0812">Transmembrane</keyword>
<name>A0A9P4JM25_9PLEO</name>